<protein>
    <submittedName>
        <fullName evidence="4">ORC3_N domain-containing protein</fullName>
    </submittedName>
</protein>
<keyword evidence="3" id="KW-1185">Reference proteome</keyword>
<dbReference type="Proteomes" id="UP000267027">
    <property type="component" value="Unassembled WGS sequence"/>
</dbReference>
<dbReference type="GO" id="GO:0005664">
    <property type="term" value="C:nuclear origin of replication recognition complex"/>
    <property type="evidence" value="ECO:0007669"/>
    <property type="project" value="InterPro"/>
</dbReference>
<dbReference type="OMA" id="YPATWRN"/>
<dbReference type="PANTHER" id="PTHR12748:SF0">
    <property type="entry name" value="ORIGIN RECOGNITION COMPLEX SUBUNIT 3"/>
    <property type="match status" value="1"/>
</dbReference>
<evidence type="ECO:0000259" key="1">
    <source>
        <dbReference type="Pfam" id="PF07034"/>
    </source>
</evidence>
<dbReference type="Pfam" id="PF07034">
    <property type="entry name" value="ORC3_N"/>
    <property type="match status" value="1"/>
</dbReference>
<sequence length="579" mass="65215">MSGRRSLHSFVRSSVNQLLTDVPRPSRTDWRTRHHGRCKFAPFLAVRLKIGPSGFFSVQSRQHVLHVIFGWFVYSILRQCEDTIAVSFLSSQPNATSISRKASVSRLHRVAVIDEFDAAIDNAIKGLISDILTKIADFFSADVVGIQRENIFCQRFTSRKLKTGIVQCNVSDVEHLVDGLVDRLQGIVSDPIVLKSGDVDIRGVVNRIRDCSGDRKPLVVIEQAESFNPWLLNGLVYSLASLQSDTLVLLCVSTKKTVLTSIVSRRCLSSLYARSFSFSIPEEVFDLLIPTVVLNPPFTNLRLDPEFLTFLRSSFFRDSFSVSHVKKCLRFAFLRHLFAKSGSNVAKEISEAFVREVNVYMDALNFLHTNLYSLQGGTSIRRSTHILQLHEDVQKGNFLSKVKNSDDYKNWIQSLYYMSPEEISIVLQHLGIASHNIVLPSTIQNGEPEVLVKVTEGKVTALNLKEKMKEIISAKQRNPYVVARQKAVFDIEASPLNVALQALLKQGRWKTVTLSKWGETFSVDSYVQGLKGSKDELESMFFACVGQLEHMGIIRPSREHEIQLVTIAHHVLNLAIHCN</sequence>
<reference evidence="2 3" key="2">
    <citation type="submission" date="2018-11" db="EMBL/GenBank/DDBJ databases">
        <authorList>
            <consortium name="Pathogen Informatics"/>
        </authorList>
    </citation>
    <scope>NUCLEOTIDE SEQUENCE [LARGE SCALE GENOMIC DNA]</scope>
    <source>
        <strain evidence="2 3">Costa Rica</strain>
    </source>
</reference>
<proteinExistence type="predicted"/>
<dbReference type="InterPro" id="IPR045667">
    <property type="entry name" value="ORC3_N"/>
</dbReference>
<dbReference type="GO" id="GO:0031261">
    <property type="term" value="C:DNA replication preinitiation complex"/>
    <property type="evidence" value="ECO:0007669"/>
    <property type="project" value="TreeGrafter"/>
</dbReference>
<dbReference type="PANTHER" id="PTHR12748">
    <property type="entry name" value="ORIGIN RECOGNITION COMPLEX SUBUNIT 3"/>
    <property type="match status" value="1"/>
</dbReference>
<gene>
    <name evidence="2" type="ORF">ACOC_LOCUS5689</name>
</gene>
<dbReference type="AlphaFoldDB" id="A0A0R3PLN9"/>
<dbReference type="OrthoDB" id="5855766at2759"/>
<dbReference type="GO" id="GO:0006270">
    <property type="term" value="P:DNA replication initiation"/>
    <property type="evidence" value="ECO:0007669"/>
    <property type="project" value="TreeGrafter"/>
</dbReference>
<name>A0A0R3PLN9_ANGCS</name>
<reference evidence="4" key="1">
    <citation type="submission" date="2017-02" db="UniProtKB">
        <authorList>
            <consortium name="WormBaseParasite"/>
        </authorList>
    </citation>
    <scope>IDENTIFICATION</scope>
</reference>
<evidence type="ECO:0000313" key="2">
    <source>
        <dbReference type="EMBL" id="VDM57274.1"/>
    </source>
</evidence>
<dbReference type="GO" id="GO:0005656">
    <property type="term" value="C:nuclear pre-replicative complex"/>
    <property type="evidence" value="ECO:0007669"/>
    <property type="project" value="TreeGrafter"/>
</dbReference>
<evidence type="ECO:0000313" key="4">
    <source>
        <dbReference type="WBParaSite" id="ACOC_0000568801-mRNA-1"/>
    </source>
</evidence>
<dbReference type="WBParaSite" id="ACOC_0000568801-mRNA-1">
    <property type="protein sequence ID" value="ACOC_0000568801-mRNA-1"/>
    <property type="gene ID" value="ACOC_0000568801"/>
</dbReference>
<accession>A0A0R3PLN9</accession>
<evidence type="ECO:0000313" key="3">
    <source>
        <dbReference type="Proteomes" id="UP000267027"/>
    </source>
</evidence>
<dbReference type="InterPro" id="IPR020795">
    <property type="entry name" value="ORC3"/>
</dbReference>
<organism evidence="4">
    <name type="scientific">Angiostrongylus costaricensis</name>
    <name type="common">Nematode worm</name>
    <dbReference type="NCBI Taxonomy" id="334426"/>
    <lineage>
        <taxon>Eukaryota</taxon>
        <taxon>Metazoa</taxon>
        <taxon>Ecdysozoa</taxon>
        <taxon>Nematoda</taxon>
        <taxon>Chromadorea</taxon>
        <taxon>Rhabditida</taxon>
        <taxon>Rhabditina</taxon>
        <taxon>Rhabditomorpha</taxon>
        <taxon>Strongyloidea</taxon>
        <taxon>Metastrongylidae</taxon>
        <taxon>Angiostrongylus</taxon>
    </lineage>
</organism>
<feature type="domain" description="Origin recognition complex subunit 3 N-terminal" evidence="1">
    <location>
        <begin position="215"/>
        <end position="340"/>
    </location>
</feature>
<dbReference type="EMBL" id="UYYA01003887">
    <property type="protein sequence ID" value="VDM57274.1"/>
    <property type="molecule type" value="Genomic_DNA"/>
</dbReference>
<dbReference type="GO" id="GO:0003688">
    <property type="term" value="F:DNA replication origin binding"/>
    <property type="evidence" value="ECO:0007669"/>
    <property type="project" value="TreeGrafter"/>
</dbReference>